<feature type="repeat" description="WD" evidence="3">
    <location>
        <begin position="25"/>
        <end position="58"/>
    </location>
</feature>
<dbReference type="PROSITE" id="PS50294">
    <property type="entry name" value="WD_REPEATS_REGION"/>
    <property type="match status" value="7"/>
</dbReference>
<dbReference type="PRINTS" id="PR00320">
    <property type="entry name" value="GPROTEINBRPT"/>
</dbReference>
<dbReference type="OrthoDB" id="196858at2759"/>
<dbReference type="AlphaFoldDB" id="A0A0C9SPN9"/>
<dbReference type="Gene3D" id="2.130.10.10">
    <property type="entry name" value="YVTN repeat-like/Quinoprotein amine dehydrogenase"/>
    <property type="match status" value="5"/>
</dbReference>
<evidence type="ECO:0000256" key="3">
    <source>
        <dbReference type="PROSITE-ProRule" id="PRU00221"/>
    </source>
</evidence>
<proteinExistence type="predicted"/>
<gene>
    <name evidence="4" type="ORF">PAXINDRAFT_87912</name>
</gene>
<feature type="repeat" description="WD" evidence="3">
    <location>
        <begin position="446"/>
        <end position="487"/>
    </location>
</feature>
<evidence type="ECO:0008006" key="6">
    <source>
        <dbReference type="Google" id="ProtNLM"/>
    </source>
</evidence>
<evidence type="ECO:0000256" key="1">
    <source>
        <dbReference type="ARBA" id="ARBA00022574"/>
    </source>
</evidence>
<evidence type="ECO:0000256" key="2">
    <source>
        <dbReference type="ARBA" id="ARBA00022737"/>
    </source>
</evidence>
<dbReference type="InterPro" id="IPR011047">
    <property type="entry name" value="Quinoprotein_ADH-like_sf"/>
</dbReference>
<feature type="repeat" description="WD" evidence="3">
    <location>
        <begin position="237"/>
        <end position="270"/>
    </location>
</feature>
<organism evidence="4 5">
    <name type="scientific">Paxillus involutus ATCC 200175</name>
    <dbReference type="NCBI Taxonomy" id="664439"/>
    <lineage>
        <taxon>Eukaryota</taxon>
        <taxon>Fungi</taxon>
        <taxon>Dikarya</taxon>
        <taxon>Basidiomycota</taxon>
        <taxon>Agaricomycotina</taxon>
        <taxon>Agaricomycetes</taxon>
        <taxon>Agaricomycetidae</taxon>
        <taxon>Boletales</taxon>
        <taxon>Paxilineae</taxon>
        <taxon>Paxillaceae</taxon>
        <taxon>Paxillus</taxon>
    </lineage>
</organism>
<feature type="repeat" description="WD" evidence="3">
    <location>
        <begin position="195"/>
        <end position="230"/>
    </location>
</feature>
<accession>A0A0C9SPN9</accession>
<dbReference type="PROSITE" id="PS50082">
    <property type="entry name" value="WD_REPEATS_2"/>
    <property type="match status" value="9"/>
</dbReference>
<evidence type="ECO:0000313" key="5">
    <source>
        <dbReference type="Proteomes" id="UP000053647"/>
    </source>
</evidence>
<dbReference type="InterPro" id="IPR019775">
    <property type="entry name" value="WD40_repeat_CS"/>
</dbReference>
<dbReference type="HOGENOM" id="CLU_000288_57_32_1"/>
<dbReference type="SUPFAM" id="SSF50978">
    <property type="entry name" value="WD40 repeat-like"/>
    <property type="match status" value="1"/>
</dbReference>
<name>A0A0C9SPN9_PAXIN</name>
<reference evidence="4 5" key="1">
    <citation type="submission" date="2014-06" db="EMBL/GenBank/DDBJ databases">
        <authorList>
            <consortium name="DOE Joint Genome Institute"/>
            <person name="Kuo A."/>
            <person name="Kohler A."/>
            <person name="Nagy L.G."/>
            <person name="Floudas D."/>
            <person name="Copeland A."/>
            <person name="Barry K.W."/>
            <person name="Cichocki N."/>
            <person name="Veneault-Fourrey C."/>
            <person name="LaButti K."/>
            <person name="Lindquist E.A."/>
            <person name="Lipzen A."/>
            <person name="Lundell T."/>
            <person name="Morin E."/>
            <person name="Murat C."/>
            <person name="Sun H."/>
            <person name="Tunlid A."/>
            <person name="Henrissat B."/>
            <person name="Grigoriev I.V."/>
            <person name="Hibbett D.S."/>
            <person name="Martin F."/>
            <person name="Nordberg H.P."/>
            <person name="Cantor M.N."/>
            <person name="Hua S.X."/>
        </authorList>
    </citation>
    <scope>NUCLEOTIDE SEQUENCE [LARGE SCALE GENOMIC DNA]</scope>
    <source>
        <strain evidence="4 5">ATCC 200175</strain>
    </source>
</reference>
<dbReference type="PANTHER" id="PTHR19879">
    <property type="entry name" value="TRANSCRIPTION INITIATION FACTOR TFIID"/>
    <property type="match status" value="1"/>
</dbReference>
<dbReference type="EMBL" id="KN819503">
    <property type="protein sequence ID" value="KIJ09124.1"/>
    <property type="molecule type" value="Genomic_DNA"/>
</dbReference>
<dbReference type="PROSITE" id="PS00678">
    <property type="entry name" value="WD_REPEATS_1"/>
    <property type="match status" value="1"/>
</dbReference>
<feature type="repeat" description="WD" evidence="3">
    <location>
        <begin position="488"/>
        <end position="522"/>
    </location>
</feature>
<dbReference type="Pfam" id="PF00400">
    <property type="entry name" value="WD40"/>
    <property type="match status" value="12"/>
</dbReference>
<dbReference type="Proteomes" id="UP000053647">
    <property type="component" value="Unassembled WGS sequence"/>
</dbReference>
<dbReference type="InterPro" id="IPR036322">
    <property type="entry name" value="WD40_repeat_dom_sf"/>
</dbReference>
<evidence type="ECO:0000313" key="4">
    <source>
        <dbReference type="EMBL" id="KIJ09124.1"/>
    </source>
</evidence>
<keyword evidence="2" id="KW-0677">Repeat</keyword>
<dbReference type="CDD" id="cd00200">
    <property type="entry name" value="WD40"/>
    <property type="match status" value="2"/>
</dbReference>
<dbReference type="SMART" id="SM00320">
    <property type="entry name" value="WD40"/>
    <property type="match status" value="12"/>
</dbReference>
<feature type="repeat" description="WD" evidence="3">
    <location>
        <begin position="413"/>
        <end position="445"/>
    </location>
</feature>
<sequence length="549" mass="58948">MLRLYDTARNAYRRARGLPVLQSVLRGHTGAIVSVAFLPDGKQVISGSHDGSVRAWRVLGNGDEGGAATKEGGWVHAVATSSDGRWIAGGTRMTITIWNATTYEKVVELKGHTDAVTWFAFSPDSARVASGSRDGTGIVWSATTGEQLVGSLKGHAGWVWSSVAWTPDGQRLMAGCWGGSIKFLDASTGSLLSESNGHTDVVRSIVVPLNGKFTASASWDCTVRFWDTTTCQQIGPSLQHENYVESVAISPDGRHFVVSGTDSDIRVWRVPVDGGTVETVMREEGYVHAVAVSSDGRWIAGGMGNIIKIWNATTHKKVGELGGHCGAAIAWLAFSPDSARLASGSQDRTAIIWSMTTRKPLVAPLQGHTGWVWCVAFSPNGSQIASSDREAIRIWHSHSGALALPQIQVNAVSVAWTPDGQRLIAGCWDGSIKFWDALTGSLLAESNGHTRVVRSIAVPLNGKFFASASWDSTVRLWDMVTRQQIGPALQHNALVESVAISPDGSHLTSGGHDKEVHIWSLQQIVPESLLENISTTNIVRVYLSTTKLC</sequence>
<dbReference type="InterPro" id="IPR020472">
    <property type="entry name" value="WD40_PAC1"/>
</dbReference>
<feature type="repeat" description="WD" evidence="3">
    <location>
        <begin position="365"/>
        <end position="405"/>
    </location>
</feature>
<feature type="repeat" description="WD" evidence="3">
    <location>
        <begin position="332"/>
        <end position="363"/>
    </location>
</feature>
<dbReference type="InterPro" id="IPR015943">
    <property type="entry name" value="WD40/YVTN_repeat-like_dom_sf"/>
</dbReference>
<keyword evidence="1 3" id="KW-0853">WD repeat</keyword>
<protein>
    <recommendedName>
        <fullName evidence="6">WD40 repeat-like protein</fullName>
    </recommendedName>
</protein>
<keyword evidence="5" id="KW-1185">Reference proteome</keyword>
<reference evidence="5" key="2">
    <citation type="submission" date="2015-01" db="EMBL/GenBank/DDBJ databases">
        <title>Evolutionary Origins and Diversification of the Mycorrhizal Mutualists.</title>
        <authorList>
            <consortium name="DOE Joint Genome Institute"/>
            <consortium name="Mycorrhizal Genomics Consortium"/>
            <person name="Kohler A."/>
            <person name="Kuo A."/>
            <person name="Nagy L.G."/>
            <person name="Floudas D."/>
            <person name="Copeland A."/>
            <person name="Barry K.W."/>
            <person name="Cichocki N."/>
            <person name="Veneault-Fourrey C."/>
            <person name="LaButti K."/>
            <person name="Lindquist E.A."/>
            <person name="Lipzen A."/>
            <person name="Lundell T."/>
            <person name="Morin E."/>
            <person name="Murat C."/>
            <person name="Riley R."/>
            <person name="Ohm R."/>
            <person name="Sun H."/>
            <person name="Tunlid A."/>
            <person name="Henrissat B."/>
            <person name="Grigoriev I.V."/>
            <person name="Hibbett D.S."/>
            <person name="Martin F."/>
        </authorList>
    </citation>
    <scope>NUCLEOTIDE SEQUENCE [LARGE SCALE GENOMIC DNA]</scope>
    <source>
        <strain evidence="5">ATCC 200175</strain>
    </source>
</reference>
<dbReference type="SUPFAM" id="SSF50998">
    <property type="entry name" value="Quinoprotein alcohol dehydrogenase-like"/>
    <property type="match status" value="1"/>
</dbReference>
<dbReference type="InterPro" id="IPR001680">
    <property type="entry name" value="WD40_rpt"/>
</dbReference>
<feature type="repeat" description="WD" evidence="3">
    <location>
        <begin position="109"/>
        <end position="150"/>
    </location>
</feature>
<dbReference type="PANTHER" id="PTHR19879:SF9">
    <property type="entry name" value="TRANSCRIPTION INITIATION FACTOR TFIID SUBUNIT 5"/>
    <property type="match status" value="1"/>
</dbReference>